<protein>
    <recommendedName>
        <fullName evidence="2">XS domain-containing protein</fullName>
    </recommendedName>
</protein>
<feature type="compositionally biased region" description="Basic and acidic residues" evidence="1">
    <location>
        <begin position="713"/>
        <end position="722"/>
    </location>
</feature>
<feature type="region of interest" description="Disordered" evidence="1">
    <location>
        <begin position="293"/>
        <end position="329"/>
    </location>
</feature>
<feature type="compositionally biased region" description="Basic and acidic residues" evidence="1">
    <location>
        <begin position="318"/>
        <end position="329"/>
    </location>
</feature>
<comment type="caution">
    <text evidence="3">The sequence shown here is derived from an EMBL/GenBank/DDBJ whole genome shotgun (WGS) entry which is preliminary data.</text>
</comment>
<evidence type="ECO:0000313" key="3">
    <source>
        <dbReference type="EMBL" id="KAK9283070.1"/>
    </source>
</evidence>
<feature type="compositionally biased region" description="Acidic residues" evidence="1">
    <location>
        <begin position="723"/>
        <end position="741"/>
    </location>
</feature>
<dbReference type="PANTHER" id="PTHR46619:SF4">
    <property type="entry name" value="XS DOMAIN-CONTAINING PROTEIN-RELATED"/>
    <property type="match status" value="1"/>
</dbReference>
<name>A0AAP0RXK1_LIQFO</name>
<organism evidence="3 4">
    <name type="scientific">Liquidambar formosana</name>
    <name type="common">Formosan gum</name>
    <dbReference type="NCBI Taxonomy" id="63359"/>
    <lineage>
        <taxon>Eukaryota</taxon>
        <taxon>Viridiplantae</taxon>
        <taxon>Streptophyta</taxon>
        <taxon>Embryophyta</taxon>
        <taxon>Tracheophyta</taxon>
        <taxon>Spermatophyta</taxon>
        <taxon>Magnoliopsida</taxon>
        <taxon>eudicotyledons</taxon>
        <taxon>Gunneridae</taxon>
        <taxon>Pentapetalae</taxon>
        <taxon>Saxifragales</taxon>
        <taxon>Altingiaceae</taxon>
        <taxon>Liquidambar</taxon>
    </lineage>
</organism>
<dbReference type="AlphaFoldDB" id="A0AAP0RXK1"/>
<feature type="region of interest" description="Disordered" evidence="1">
    <location>
        <begin position="36"/>
        <end position="65"/>
    </location>
</feature>
<evidence type="ECO:0000313" key="4">
    <source>
        <dbReference type="Proteomes" id="UP001415857"/>
    </source>
</evidence>
<dbReference type="PANTHER" id="PTHR46619">
    <property type="entry name" value="RNA RECOGNITION MOTIF XS DOMAIN PROTEIN-RELATED"/>
    <property type="match status" value="1"/>
</dbReference>
<dbReference type="GO" id="GO:0031047">
    <property type="term" value="P:regulatory ncRNA-mediated gene silencing"/>
    <property type="evidence" value="ECO:0007669"/>
    <property type="project" value="InterPro"/>
</dbReference>
<feature type="region of interest" description="Disordered" evidence="1">
    <location>
        <begin position="1"/>
        <end position="23"/>
    </location>
</feature>
<keyword evidence="4" id="KW-1185">Reference proteome</keyword>
<dbReference type="EMBL" id="JBBPBK010000006">
    <property type="protein sequence ID" value="KAK9283070.1"/>
    <property type="molecule type" value="Genomic_DNA"/>
</dbReference>
<proteinExistence type="predicted"/>
<dbReference type="Proteomes" id="UP001415857">
    <property type="component" value="Unassembled WGS sequence"/>
</dbReference>
<evidence type="ECO:0000259" key="2">
    <source>
        <dbReference type="Pfam" id="PF03468"/>
    </source>
</evidence>
<feature type="region of interest" description="Disordered" evidence="1">
    <location>
        <begin position="519"/>
        <end position="539"/>
    </location>
</feature>
<dbReference type="Gene3D" id="3.30.70.2890">
    <property type="entry name" value="XS domain"/>
    <property type="match status" value="1"/>
</dbReference>
<dbReference type="InterPro" id="IPR038588">
    <property type="entry name" value="XS_domain_sf"/>
</dbReference>
<accession>A0AAP0RXK1</accession>
<reference evidence="3 4" key="1">
    <citation type="journal article" date="2024" name="Plant J.">
        <title>Genome sequences and population genomics reveal climatic adaptation and genomic divergence between two closely related sweetgum species.</title>
        <authorList>
            <person name="Xu W.Q."/>
            <person name="Ren C.Q."/>
            <person name="Zhang X.Y."/>
            <person name="Comes H.P."/>
            <person name="Liu X.H."/>
            <person name="Li Y.G."/>
            <person name="Kettle C.J."/>
            <person name="Jalonen R."/>
            <person name="Gaisberger H."/>
            <person name="Ma Y.Z."/>
            <person name="Qiu Y.X."/>
        </authorList>
    </citation>
    <scope>NUCLEOTIDE SEQUENCE [LARGE SCALE GENOMIC DNA]</scope>
    <source>
        <strain evidence="3">Hangzhou</strain>
    </source>
</reference>
<evidence type="ECO:0000256" key="1">
    <source>
        <dbReference type="SAM" id="MobiDB-lite"/>
    </source>
</evidence>
<sequence length="1015" mass="116821">MQPRRHEDLITQSPASAKVRNPQFELGAEQYLISRKEEQSSIRSKGSLSPRLDGPQRIVSGDRRRASIERRDYDWQLSGGGGRSERVRSRSPLYEQVRKRPQFDEGKRAQFDEGVMRTNRSSPPLELRRRYQVSESMDFNHDGNLFHGLKNAHGYNLSTSRISKDKDYDGSRLSASDGHGMLVQKSGAMEDGTVRGLFRLPQEVGPSNYEETGEDLSSMPGNFGIGRFEDERLRYRNPLSTNKLLVTESFREGEKPSFYLTTSQIKDFASTSSGISRSDVPASYRDVHLPTDDFSRNFGKPIEPLGVHGYSQRPLLDSTRDSDADPRDLIDYRRDARSPAKNERRDYHYSKIEVRESDDICYPSNEIYRKLPSHTRADYAHRDMPPRAQLDYDHIDMPLQARVDYDHRDIPLHARVEHHHKDSLRSSIMDFAADSIDNAEGSRGNLRKSSLWNHSLQEQTVSNYPDMRTSYASKQGGEYVGSGNTRVEFGRKMSRDYEIPPLNVSRDHEMSHMRVDYGFGRDAGPGSQKEGFKGSSVPKYDAERHRLAIRRQRMEAEELGIHDPSGRILKRKYSVDEETSRYNSRSIISSKWNMPSGSRYLNDGSEEWIDEDMSDLYSSRTMRFDQHQYRKADRMFDERDHHRDFSYDDWLSSQDPFERVHALARLSESDKPARRYIKGHPGSASLSWYNSYHLNRRSDFQKQHKVWKRNTDDHHMDVHADDVDPSQDPSEDWLENSEPPEETEEFKELVHRAFLKFSKKLNESMVVRRRYTEQGKAGSLFCIVCGRSLSKEFMDTQRLVTHAFMSHKIGLRAQHLGLHKAICVLLGWNSIVARDTITYVPQVLPDAEALAQKEDLMLWPPLIIIHNSSLLNDNPEERKVVTIEELGSFLRGKGFVGGRFKVCLGKPANRSIMVVKFLGTFPGLQDAERLHKYYAENKHGKADFEQVTSHPGKNSNSGEAGMQQGDKVEELVLYGYMGIADDLDKLDFDTKRRCLIKSKKEIQDLANDPVKPDER</sequence>
<feature type="region of interest" description="Disordered" evidence="1">
    <location>
        <begin position="713"/>
        <end position="741"/>
    </location>
</feature>
<dbReference type="InterPro" id="IPR005380">
    <property type="entry name" value="XS_domain"/>
</dbReference>
<feature type="domain" description="XS" evidence="2">
    <location>
        <begin position="854"/>
        <end position="984"/>
    </location>
</feature>
<dbReference type="Pfam" id="PF03468">
    <property type="entry name" value="XS"/>
    <property type="match status" value="1"/>
</dbReference>
<gene>
    <name evidence="3" type="ORF">L1049_011299</name>
</gene>